<protein>
    <submittedName>
        <fullName evidence="3">SDR family oxidoreductase</fullName>
    </submittedName>
</protein>
<dbReference type="Pfam" id="PF13561">
    <property type="entry name" value="adh_short_C2"/>
    <property type="match status" value="1"/>
</dbReference>
<dbReference type="CDD" id="cd05233">
    <property type="entry name" value="SDR_c"/>
    <property type="match status" value="1"/>
</dbReference>
<dbReference type="InterPro" id="IPR036291">
    <property type="entry name" value="NAD(P)-bd_dom_sf"/>
</dbReference>
<organism evidence="3 4">
    <name type="scientific">Streptomyces phyllanthi</name>
    <dbReference type="NCBI Taxonomy" id="1803180"/>
    <lineage>
        <taxon>Bacteria</taxon>
        <taxon>Bacillati</taxon>
        <taxon>Actinomycetota</taxon>
        <taxon>Actinomycetes</taxon>
        <taxon>Kitasatosporales</taxon>
        <taxon>Streptomycetaceae</taxon>
        <taxon>Streptomyces</taxon>
    </lineage>
</organism>
<dbReference type="OrthoDB" id="7064009at2"/>
<dbReference type="NCBIfam" id="NF005559">
    <property type="entry name" value="PRK07231.1"/>
    <property type="match status" value="1"/>
</dbReference>
<dbReference type="InterPro" id="IPR002347">
    <property type="entry name" value="SDR_fam"/>
</dbReference>
<proteinExistence type="inferred from homology"/>
<dbReference type="RefSeq" id="WP_152785702.1">
    <property type="nucleotide sequence ID" value="NZ_VJZE01000119.1"/>
</dbReference>
<gene>
    <name evidence="3" type="ORF">FNH04_18700</name>
</gene>
<evidence type="ECO:0000256" key="2">
    <source>
        <dbReference type="ARBA" id="ARBA00023002"/>
    </source>
</evidence>
<dbReference type="PRINTS" id="PR00081">
    <property type="entry name" value="GDHRDH"/>
</dbReference>
<dbReference type="SUPFAM" id="SSF51735">
    <property type="entry name" value="NAD(P)-binding Rossmann-fold domains"/>
    <property type="match status" value="1"/>
</dbReference>
<name>A0A5N8W3J0_9ACTN</name>
<dbReference type="Gene3D" id="3.40.50.720">
    <property type="entry name" value="NAD(P)-binding Rossmann-like Domain"/>
    <property type="match status" value="1"/>
</dbReference>
<evidence type="ECO:0000256" key="1">
    <source>
        <dbReference type="ARBA" id="ARBA00006484"/>
    </source>
</evidence>
<keyword evidence="4" id="KW-1185">Reference proteome</keyword>
<keyword evidence="2" id="KW-0560">Oxidoreductase</keyword>
<dbReference type="GO" id="GO:0016491">
    <property type="term" value="F:oxidoreductase activity"/>
    <property type="evidence" value="ECO:0007669"/>
    <property type="project" value="UniProtKB-KW"/>
</dbReference>
<evidence type="ECO:0000313" key="4">
    <source>
        <dbReference type="Proteomes" id="UP000326979"/>
    </source>
</evidence>
<dbReference type="FunFam" id="3.40.50.720:FF:000084">
    <property type="entry name" value="Short-chain dehydrogenase reductase"/>
    <property type="match status" value="1"/>
</dbReference>
<comment type="similarity">
    <text evidence="1">Belongs to the short-chain dehydrogenases/reductases (SDR) family.</text>
</comment>
<sequence>MEGSVVLVTGAGSGIGRAAAGLFAERGAAVVAADRSESGAGTVAAITAAGGRAFFVQADVSVEKEVENMVAAAVDTYGALDAAFNNAGIAPPVAPIERLSSESWELSEAVNLRGVWLCMKHELAVMARQGHGSIVNTSSVAGLVGNPGGGAAYSAFKHGVVGLTRSAAAEHGRHGIRVNAIAPGLTRTGMLRHLEQHEHLDAEGAAAATPLGRVAQPREVAEAAYWLASPRSSFVTGHVLAVDGGETCV</sequence>
<dbReference type="PANTHER" id="PTHR24321:SF8">
    <property type="entry name" value="ESTRADIOL 17-BETA-DEHYDROGENASE 8-RELATED"/>
    <property type="match status" value="1"/>
</dbReference>
<evidence type="ECO:0000313" key="3">
    <source>
        <dbReference type="EMBL" id="MPY41859.1"/>
    </source>
</evidence>
<comment type="caution">
    <text evidence="3">The sequence shown here is derived from an EMBL/GenBank/DDBJ whole genome shotgun (WGS) entry which is preliminary data.</text>
</comment>
<reference evidence="3 4" key="1">
    <citation type="submission" date="2019-07" db="EMBL/GenBank/DDBJ databases">
        <title>New species of Amycolatopsis and Streptomyces.</title>
        <authorList>
            <person name="Duangmal K."/>
            <person name="Teo W.F.A."/>
            <person name="Lipun K."/>
        </authorList>
    </citation>
    <scope>NUCLEOTIDE SEQUENCE [LARGE SCALE GENOMIC DNA]</scope>
    <source>
        <strain evidence="3 4">TISTR 2346</strain>
    </source>
</reference>
<dbReference type="Proteomes" id="UP000326979">
    <property type="component" value="Unassembled WGS sequence"/>
</dbReference>
<dbReference type="AlphaFoldDB" id="A0A5N8W3J0"/>
<accession>A0A5N8W3J0</accession>
<dbReference type="PANTHER" id="PTHR24321">
    <property type="entry name" value="DEHYDROGENASES, SHORT CHAIN"/>
    <property type="match status" value="1"/>
</dbReference>
<dbReference type="EMBL" id="VJZE01000119">
    <property type="protein sequence ID" value="MPY41859.1"/>
    <property type="molecule type" value="Genomic_DNA"/>
</dbReference>
<dbReference type="PRINTS" id="PR00080">
    <property type="entry name" value="SDRFAMILY"/>
</dbReference>